<proteinExistence type="predicted"/>
<feature type="repeat" description="ANK" evidence="1">
    <location>
        <begin position="323"/>
        <end position="355"/>
    </location>
</feature>
<accession>A0A0G4FL42</accession>
<evidence type="ECO:0000256" key="2">
    <source>
        <dbReference type="SAM" id="MobiDB-lite"/>
    </source>
</evidence>
<dbReference type="SUPFAM" id="SSF48403">
    <property type="entry name" value="Ankyrin repeat"/>
    <property type="match status" value="1"/>
</dbReference>
<reference evidence="3" key="1">
    <citation type="submission" date="2014-11" db="EMBL/GenBank/DDBJ databases">
        <authorList>
            <person name="Otto D Thomas"/>
            <person name="Naeem Raeece"/>
        </authorList>
    </citation>
    <scope>NUCLEOTIDE SEQUENCE</scope>
</reference>
<dbReference type="InterPro" id="IPR002110">
    <property type="entry name" value="Ankyrin_rpt"/>
</dbReference>
<gene>
    <name evidence="3" type="ORF">Cvel_17562</name>
</gene>
<dbReference type="PANTHER" id="PTHR24133">
    <property type="entry name" value="ANKYRIN DOMAIN-CONTAINING"/>
    <property type="match status" value="1"/>
</dbReference>
<dbReference type="Pfam" id="PF00023">
    <property type="entry name" value="Ank"/>
    <property type="match status" value="2"/>
</dbReference>
<organism evidence="3">
    <name type="scientific">Chromera velia CCMP2878</name>
    <dbReference type="NCBI Taxonomy" id="1169474"/>
    <lineage>
        <taxon>Eukaryota</taxon>
        <taxon>Sar</taxon>
        <taxon>Alveolata</taxon>
        <taxon>Colpodellida</taxon>
        <taxon>Chromeraceae</taxon>
        <taxon>Chromera</taxon>
    </lineage>
</organism>
<dbReference type="Gene3D" id="1.25.40.20">
    <property type="entry name" value="Ankyrin repeat-containing domain"/>
    <property type="match status" value="4"/>
</dbReference>
<feature type="region of interest" description="Disordered" evidence="2">
    <location>
        <begin position="591"/>
        <end position="615"/>
    </location>
</feature>
<feature type="repeat" description="ANK" evidence="1">
    <location>
        <begin position="157"/>
        <end position="189"/>
    </location>
</feature>
<sequence length="615" mass="67949">MAEGPESDVFARLDRLKSSLSRIVENGQTRIDMLSKLIKAKQDERKRELETTATVIPPADLLTEKELQAVEKLELAVRQLHHSILGQMDEHVGQYYKMDLSPLFRMTPGLREVLRSFRAVSELALQKELCDWISRKSNGDGFRLCMKVGALVDGLVDGKTALHRAVSAGLIEAVEMLVSDGADLNIIQSSLPSPYFGFTALMIACHKHQWHMAKLLLQKGARPDQFLPTDIISETQTALSSACLAVQSYPDGDLTSLDPLTQSAVRDLIEQLVVQTPREVVECTRLGAYSESFLHFAARQKDMEDFALACLAAGVDVNAPNKDGDRPLLIAVGRRNVNLVALFLEHGADFHVHNRWDDSALHILAGGGWELGWQSSEREAMEENDPEEREAKAFEMAKLLLDKGANVNLQGGSGYTALHLAVESWNVRLVALLLQRGASVCVQSEKGYRPIDCLRPLANKWSGNVVDEDTEAVLNNRFDSILKLLCAHGANVNAWDPNGTTLLHQAGQSNSLDRVESLLSVGADPIAFDYWMRKPGQLTMCLMMRLDDQWFRENFCCEACLEKWEESGEEIPEIKDARQILHAINSHAAPSHTASSHAAASSSHWHAAPSHASGG</sequence>
<dbReference type="PhylomeDB" id="A0A0G4FL42"/>
<protein>
    <submittedName>
        <fullName evidence="3">Uncharacterized protein</fullName>
    </submittedName>
</protein>
<dbReference type="PRINTS" id="PR01415">
    <property type="entry name" value="ANKYRIN"/>
</dbReference>
<dbReference type="PROSITE" id="PS50088">
    <property type="entry name" value="ANK_REPEAT"/>
    <property type="match status" value="4"/>
</dbReference>
<dbReference type="Pfam" id="PF13637">
    <property type="entry name" value="Ank_4"/>
    <property type="match status" value="1"/>
</dbReference>
<dbReference type="SMART" id="SM00248">
    <property type="entry name" value="ANK"/>
    <property type="match status" value="7"/>
</dbReference>
<keyword evidence="1" id="KW-0040">ANK repeat</keyword>
<evidence type="ECO:0000313" key="3">
    <source>
        <dbReference type="EMBL" id="CEM14700.1"/>
    </source>
</evidence>
<feature type="repeat" description="ANK" evidence="1">
    <location>
        <begin position="413"/>
        <end position="445"/>
    </location>
</feature>
<dbReference type="AlphaFoldDB" id="A0A0G4FL42"/>
<name>A0A0G4FL42_9ALVE</name>
<dbReference type="InterPro" id="IPR036770">
    <property type="entry name" value="Ankyrin_rpt-contain_sf"/>
</dbReference>
<evidence type="ECO:0000256" key="1">
    <source>
        <dbReference type="PROSITE-ProRule" id="PRU00023"/>
    </source>
</evidence>
<dbReference type="PANTHER" id="PTHR24133:SF40">
    <property type="entry name" value="ANKYRIN REPEAT DOMAIN 44"/>
    <property type="match status" value="1"/>
</dbReference>
<dbReference type="InterPro" id="IPR052391">
    <property type="entry name" value="E3_Ligase-Neurotoxin"/>
</dbReference>
<dbReference type="VEuPathDB" id="CryptoDB:Cvel_17562"/>
<feature type="repeat" description="ANK" evidence="1">
    <location>
        <begin position="498"/>
        <end position="530"/>
    </location>
</feature>
<dbReference type="PROSITE" id="PS50297">
    <property type="entry name" value="ANK_REP_REGION"/>
    <property type="match status" value="4"/>
</dbReference>
<dbReference type="Pfam" id="PF12796">
    <property type="entry name" value="Ank_2"/>
    <property type="match status" value="1"/>
</dbReference>
<dbReference type="EMBL" id="CDMZ01000453">
    <property type="protein sequence ID" value="CEM14700.1"/>
    <property type="molecule type" value="Genomic_DNA"/>
</dbReference>